<organism evidence="2 3">
    <name type="scientific">Ramlibacter tataouinensis (strain ATCC BAA-407 / DSM 14655 / LMG 21543 / TTB310)</name>
    <dbReference type="NCBI Taxonomy" id="365046"/>
    <lineage>
        <taxon>Bacteria</taxon>
        <taxon>Pseudomonadati</taxon>
        <taxon>Pseudomonadota</taxon>
        <taxon>Betaproteobacteria</taxon>
        <taxon>Burkholderiales</taxon>
        <taxon>Comamonadaceae</taxon>
        <taxon>Ramlibacter</taxon>
    </lineage>
</organism>
<accession>F5Y103</accession>
<dbReference type="InterPro" id="IPR002716">
    <property type="entry name" value="PIN_dom"/>
</dbReference>
<dbReference type="Pfam" id="PF01850">
    <property type="entry name" value="PIN"/>
    <property type="match status" value="1"/>
</dbReference>
<dbReference type="InterPro" id="IPR029060">
    <property type="entry name" value="PIN-like_dom_sf"/>
</dbReference>
<proteinExistence type="predicted"/>
<dbReference type="STRING" id="365046.Rta_11360"/>
<dbReference type="InterPro" id="IPR052106">
    <property type="entry name" value="PINc/VapC_TA"/>
</dbReference>
<dbReference type="PANTHER" id="PTHR38826:SF5">
    <property type="entry name" value="RIBONUCLEASE VAPC13"/>
    <property type="match status" value="1"/>
</dbReference>
<dbReference type="eggNOG" id="COG1848">
    <property type="taxonomic scope" value="Bacteria"/>
</dbReference>
<evidence type="ECO:0000313" key="3">
    <source>
        <dbReference type="Proteomes" id="UP000008385"/>
    </source>
</evidence>
<dbReference type="PANTHER" id="PTHR38826">
    <property type="entry name" value="RIBONUCLEASE VAPC13"/>
    <property type="match status" value="1"/>
</dbReference>
<name>F5Y103_RAMTT</name>
<dbReference type="Gene3D" id="3.40.50.1010">
    <property type="entry name" value="5'-nuclease"/>
    <property type="match status" value="1"/>
</dbReference>
<dbReference type="EMBL" id="CP000245">
    <property type="protein sequence ID" value="AEG92221.1"/>
    <property type="molecule type" value="Genomic_DNA"/>
</dbReference>
<keyword evidence="3" id="KW-1185">Reference proteome</keyword>
<dbReference type="HOGENOM" id="CLU_125353_1_0_4"/>
<dbReference type="AlphaFoldDB" id="F5Y103"/>
<sequence>MLLRADALIERHAGRRVYFDTNIFIYVLGASQRYAALCLELLQACARQRILGCTGDVTLAELLVKPLQANDAQAVAAVRELLVEDGSIALHSHSRKAFERAAALRARHGLKMVHALQLATALEAGATCLVSNDRQFPSLADIECLSLETQAGP</sequence>
<dbReference type="Proteomes" id="UP000008385">
    <property type="component" value="Chromosome"/>
</dbReference>
<reference evidence="3" key="1">
    <citation type="submission" date="2006-01" db="EMBL/GenBank/DDBJ databases">
        <title>Genome of the cyst-dividing bacterium Ramlibacter tataouinensis.</title>
        <authorList>
            <person name="Barakat M."/>
            <person name="Ortet P."/>
            <person name="De Luca G."/>
            <person name="Jourlin-Castelli C."/>
            <person name="Ansaldi M."/>
            <person name="Py B."/>
            <person name="Fichant G."/>
            <person name="Coutinho P."/>
            <person name="Voulhoux R."/>
            <person name="Bastien O."/>
            <person name="Roy S."/>
            <person name="Marechal E."/>
            <person name="Henrissat B."/>
            <person name="Quentin Y."/>
            <person name="Noirot P."/>
            <person name="Filloux A."/>
            <person name="Mejean V."/>
            <person name="DuBow M."/>
            <person name="Barras F."/>
            <person name="Heulin T."/>
        </authorList>
    </citation>
    <scope>NUCLEOTIDE SEQUENCE [LARGE SCALE GENOMIC DNA]</scope>
    <source>
        <strain evidence="3">ATCC BAA-407 / DSM 14655 / LMG 21543 / TTB310</strain>
    </source>
</reference>
<evidence type="ECO:0000313" key="2">
    <source>
        <dbReference type="EMBL" id="AEG92221.1"/>
    </source>
</evidence>
<protein>
    <recommendedName>
        <fullName evidence="1">PIN domain-containing protein</fullName>
    </recommendedName>
</protein>
<dbReference type="SUPFAM" id="SSF88723">
    <property type="entry name" value="PIN domain-like"/>
    <property type="match status" value="1"/>
</dbReference>
<gene>
    <name evidence="2" type="ordered locus">Rta_11360</name>
</gene>
<reference evidence="2 3" key="2">
    <citation type="journal article" date="2011" name="PLoS ONE">
        <title>The Cyst-Dividing Bacterium Ramlibacter tataouinensis TTB310 Genome Reveals a Well-Stocked Toolbox for Adaptation to a Desert Environment.</title>
        <authorList>
            <person name="De Luca G."/>
            <person name="Barakat M."/>
            <person name="Ortet P."/>
            <person name="Fochesato S."/>
            <person name="Jourlin-Castelli C."/>
            <person name="Ansaldi M."/>
            <person name="Py B."/>
            <person name="Fichant G."/>
            <person name="Coutinho P.M."/>
            <person name="Voulhoux R."/>
            <person name="Bastien O."/>
            <person name="Marechal E."/>
            <person name="Henrissat B."/>
            <person name="Quentin Y."/>
            <person name="Noirot P."/>
            <person name="Filloux A."/>
            <person name="Mejean V."/>
            <person name="Dubow M.S."/>
            <person name="Barras F."/>
            <person name="Barbe V."/>
            <person name="Weissenbach J."/>
            <person name="Mihalcescu I."/>
            <person name="Vermeglio A."/>
            <person name="Achouak W."/>
            <person name="Heulin T."/>
        </authorList>
    </citation>
    <scope>NUCLEOTIDE SEQUENCE [LARGE SCALE GENOMIC DNA]</scope>
    <source>
        <strain evidence="3">ATCC BAA-407 / DSM 14655 / LMG 21543 / TTB310</strain>
    </source>
</reference>
<dbReference type="KEGG" id="rta:Rta_11360"/>
<evidence type="ECO:0000259" key="1">
    <source>
        <dbReference type="Pfam" id="PF01850"/>
    </source>
</evidence>
<dbReference type="CDD" id="cd09854">
    <property type="entry name" value="PIN_VapC-like"/>
    <property type="match status" value="1"/>
</dbReference>
<feature type="domain" description="PIN" evidence="1">
    <location>
        <begin position="17"/>
        <end position="140"/>
    </location>
</feature>